<dbReference type="Proteomes" id="UP001501676">
    <property type="component" value="Unassembled WGS sequence"/>
</dbReference>
<feature type="domain" description="DUF6879" evidence="2">
    <location>
        <begin position="56"/>
        <end position="149"/>
    </location>
</feature>
<dbReference type="EMBL" id="BAAAYN010000028">
    <property type="protein sequence ID" value="GAA3390301.1"/>
    <property type="molecule type" value="Genomic_DNA"/>
</dbReference>
<evidence type="ECO:0000313" key="4">
    <source>
        <dbReference type="Proteomes" id="UP001501676"/>
    </source>
</evidence>
<protein>
    <recommendedName>
        <fullName evidence="2">DUF6879 domain-containing protein</fullName>
    </recommendedName>
</protein>
<proteinExistence type="predicted"/>
<feature type="region of interest" description="Disordered" evidence="1">
    <location>
        <begin position="167"/>
        <end position="192"/>
    </location>
</feature>
<evidence type="ECO:0000256" key="1">
    <source>
        <dbReference type="SAM" id="MobiDB-lite"/>
    </source>
</evidence>
<dbReference type="Pfam" id="PF21806">
    <property type="entry name" value="DUF6879"/>
    <property type="match status" value="1"/>
</dbReference>
<dbReference type="InterPro" id="IPR049244">
    <property type="entry name" value="DUF6879"/>
</dbReference>
<evidence type="ECO:0000313" key="3">
    <source>
        <dbReference type="EMBL" id="GAA3390301.1"/>
    </source>
</evidence>
<evidence type="ECO:0000259" key="2">
    <source>
        <dbReference type="Pfam" id="PF21806"/>
    </source>
</evidence>
<dbReference type="RefSeq" id="WP_345730037.1">
    <property type="nucleotide sequence ID" value="NZ_BAAAYN010000028.1"/>
</dbReference>
<reference evidence="4" key="1">
    <citation type="journal article" date="2019" name="Int. J. Syst. Evol. Microbiol.">
        <title>The Global Catalogue of Microorganisms (GCM) 10K type strain sequencing project: providing services to taxonomists for standard genome sequencing and annotation.</title>
        <authorList>
            <consortium name="The Broad Institute Genomics Platform"/>
            <consortium name="The Broad Institute Genome Sequencing Center for Infectious Disease"/>
            <person name="Wu L."/>
            <person name="Ma J."/>
        </authorList>
    </citation>
    <scope>NUCLEOTIDE SEQUENCE [LARGE SCALE GENOMIC DNA]</scope>
    <source>
        <strain evidence="4">JCM 9458</strain>
    </source>
</reference>
<comment type="caution">
    <text evidence="3">The sequence shown here is derived from an EMBL/GenBank/DDBJ whole genome shotgun (WGS) entry which is preliminary data.</text>
</comment>
<sequence length="258" mass="28863">MTIHTRDPSGPATTLDFEAVFAAHRDAFRPHGRPNCPAGSEQAAPLRYRTTGHVLSGDLGWAALVRRARDNGTTIRRLRLVSTPLTPHEARDLDALRVNVAAGKDIRTLRRARLPYQHDLWIFDRTLAYWMLSDDTGALQRCESRTVDAECAYWLGQYDDAPPTIPATPSFLRQPARTQTARPRRRTTTARTPGRWPMTVLQVADLTAVVAMVLSTIALPYRALSTAPWSRWAVLACAWAWRTHTASTSHHASPRGLR</sequence>
<organism evidence="3 4">
    <name type="scientific">Cryptosporangium minutisporangium</name>
    <dbReference type="NCBI Taxonomy" id="113569"/>
    <lineage>
        <taxon>Bacteria</taxon>
        <taxon>Bacillati</taxon>
        <taxon>Actinomycetota</taxon>
        <taxon>Actinomycetes</taxon>
        <taxon>Cryptosporangiales</taxon>
        <taxon>Cryptosporangiaceae</taxon>
        <taxon>Cryptosporangium</taxon>
    </lineage>
</organism>
<name>A0ABP6T0T3_9ACTN</name>
<keyword evidence="4" id="KW-1185">Reference proteome</keyword>
<gene>
    <name evidence="3" type="ORF">GCM10020369_43730</name>
</gene>
<accession>A0ABP6T0T3</accession>